<evidence type="ECO:0000313" key="1">
    <source>
        <dbReference type="EMBL" id="SUG14495.1"/>
    </source>
</evidence>
<reference evidence="1 2" key="1">
    <citation type="submission" date="2018-06" db="EMBL/GenBank/DDBJ databases">
        <authorList>
            <consortium name="Pathogen Informatics"/>
            <person name="Doyle S."/>
        </authorList>
    </citation>
    <scope>NUCLEOTIDE SEQUENCE [LARGE SCALE GENOMIC DNA]</scope>
    <source>
        <strain evidence="1 2">NCTC7295</strain>
    </source>
</reference>
<accession>A0A379S3E0</accession>
<dbReference type="Proteomes" id="UP000254124">
    <property type="component" value="Unassembled WGS sequence"/>
</dbReference>
<name>A0A379S3E0_SALER</name>
<dbReference type="AlphaFoldDB" id="A0A379S3E0"/>
<evidence type="ECO:0000313" key="2">
    <source>
        <dbReference type="Proteomes" id="UP000254124"/>
    </source>
</evidence>
<sequence length="114" mass="13289">MAPSIFLLCFYLMLWTASDCFIQSRSAADFLVNIQLFFLYVIAAKPQFFMDKSIINRDEPCLSNVIVLDNHEVLPWILFFCKLKNKCYISKKDLIFDKRILSILQLNNGNCVSH</sequence>
<protein>
    <submittedName>
        <fullName evidence="1">Uncharacterized protein</fullName>
    </submittedName>
</protein>
<proteinExistence type="predicted"/>
<dbReference type="EMBL" id="UGWZ01000001">
    <property type="protein sequence ID" value="SUG14495.1"/>
    <property type="molecule type" value="Genomic_DNA"/>
</dbReference>
<organism evidence="1 2">
    <name type="scientific">Salmonella enterica subsp. arizonae</name>
    <dbReference type="NCBI Taxonomy" id="59203"/>
    <lineage>
        <taxon>Bacteria</taxon>
        <taxon>Pseudomonadati</taxon>
        <taxon>Pseudomonadota</taxon>
        <taxon>Gammaproteobacteria</taxon>
        <taxon>Enterobacterales</taxon>
        <taxon>Enterobacteriaceae</taxon>
        <taxon>Salmonella</taxon>
    </lineage>
</organism>
<gene>
    <name evidence="1" type="ORF">NCTC7295_02128</name>
</gene>